<reference evidence="2" key="1">
    <citation type="journal article" date="2023" name="PLoS Negl. Trop. Dis.">
        <title>A genome sequence for Biomphalaria pfeifferi, the major vector snail for the human-infecting parasite Schistosoma mansoni.</title>
        <authorList>
            <person name="Bu L."/>
            <person name="Lu L."/>
            <person name="Laidemitt M.R."/>
            <person name="Zhang S.M."/>
            <person name="Mutuku M."/>
            <person name="Mkoji G."/>
            <person name="Steinauer M."/>
            <person name="Loker E.S."/>
        </authorList>
    </citation>
    <scope>NUCLEOTIDE SEQUENCE</scope>
    <source>
        <strain evidence="2">KasaAsao</strain>
    </source>
</reference>
<organism evidence="2 3">
    <name type="scientific">Biomphalaria pfeifferi</name>
    <name type="common">Bloodfluke planorb</name>
    <name type="synonym">Freshwater snail</name>
    <dbReference type="NCBI Taxonomy" id="112525"/>
    <lineage>
        <taxon>Eukaryota</taxon>
        <taxon>Metazoa</taxon>
        <taxon>Spiralia</taxon>
        <taxon>Lophotrochozoa</taxon>
        <taxon>Mollusca</taxon>
        <taxon>Gastropoda</taxon>
        <taxon>Heterobranchia</taxon>
        <taxon>Euthyneura</taxon>
        <taxon>Panpulmonata</taxon>
        <taxon>Hygrophila</taxon>
        <taxon>Lymnaeoidea</taxon>
        <taxon>Planorbidae</taxon>
        <taxon>Biomphalaria</taxon>
    </lineage>
</organism>
<gene>
    <name evidence="2" type="ORF">Bpfe_028995</name>
</gene>
<dbReference type="AlphaFoldDB" id="A0AAD8EW30"/>
<name>A0AAD8EW30_BIOPF</name>
<comment type="caution">
    <text evidence="2">The sequence shown here is derived from an EMBL/GenBank/DDBJ whole genome shotgun (WGS) entry which is preliminary data.</text>
</comment>
<evidence type="ECO:0000313" key="3">
    <source>
        <dbReference type="Proteomes" id="UP001233172"/>
    </source>
</evidence>
<reference evidence="2" key="2">
    <citation type="submission" date="2023-04" db="EMBL/GenBank/DDBJ databases">
        <authorList>
            <person name="Bu L."/>
            <person name="Lu L."/>
            <person name="Laidemitt M.R."/>
            <person name="Zhang S.M."/>
            <person name="Mutuku M."/>
            <person name="Mkoji G."/>
            <person name="Steinauer M."/>
            <person name="Loker E.S."/>
        </authorList>
    </citation>
    <scope>NUCLEOTIDE SEQUENCE</scope>
    <source>
        <strain evidence="2">KasaAsao</strain>
        <tissue evidence="2">Whole Snail</tissue>
    </source>
</reference>
<proteinExistence type="predicted"/>
<evidence type="ECO:0000256" key="1">
    <source>
        <dbReference type="SAM" id="Coils"/>
    </source>
</evidence>
<protein>
    <submittedName>
        <fullName evidence="2">Dynein heavy chain 6 axonemal</fullName>
    </submittedName>
</protein>
<dbReference type="Proteomes" id="UP001233172">
    <property type="component" value="Unassembled WGS sequence"/>
</dbReference>
<accession>A0AAD8EW30</accession>
<sequence>PKRLQKMSQKNSFHGDLPKLQPLPVILPGQVREMNKEEKLKARLYSYAPLTAPINPRALKFKGVTQCQARKLTKPIERRVEPLPSLQKYQETHQPEFLQKKELERLEKLRKLKEEAEKAQKRMKKQQRQSLTVDVDSLQDLTALKKSSSTTSEVEPSVVEKFYRQTFPIITYEDMCLTQVEEPIVGRGKSKMGKIHTFQSTPSTDNTIKFIPSFAGLDDMDLIVKTVLENRNRIACLYLTPKVPKDSVDYHYYNLKVAEYKDANRKDYLSMSYKFVTRIRYGMQMENMTLEQWTQEVDIFRRLRVYNTFRLHRKWKAFNVWLKNMQSLKTNLCKKFLNEHLFMLNHTLRPAIVTVVGLCLTTRQLEMYVVDDRVCYTLDSFLDTQKAQLKEVKTRLDRFRDLVANTVYHACRSCLIEAGFLPDDDPLFSANNIDFVEGSEEDEPMVYTMQANKRAICKRLTNYITMLDYMVMSTIHEVLVNSVINFDQQMRHLIELALKPEEIAKLNPLCIDDSPPKMDITMDHEFLANAMAAEENIAGKKATDTVQYSEKHSDDELPYRPMVITEIILTPESLTFYPDQQMILQSLGDLIKSWQNCAKDMENMTPDTKFDPFTSPLINNKQEEKTCGDGPNLKMVLKIDDVFQLGIISIMMFTVY</sequence>
<feature type="non-terminal residue" evidence="2">
    <location>
        <position position="1"/>
    </location>
</feature>
<dbReference type="EMBL" id="JASAOG010000269">
    <property type="protein sequence ID" value="KAK0041583.1"/>
    <property type="molecule type" value="Genomic_DNA"/>
</dbReference>
<evidence type="ECO:0000313" key="2">
    <source>
        <dbReference type="EMBL" id="KAK0041583.1"/>
    </source>
</evidence>
<keyword evidence="3" id="KW-1185">Reference proteome</keyword>
<keyword evidence="1" id="KW-0175">Coiled coil</keyword>
<feature type="coiled-coil region" evidence="1">
    <location>
        <begin position="98"/>
        <end position="129"/>
    </location>
</feature>